<evidence type="ECO:0000256" key="1">
    <source>
        <dbReference type="ARBA" id="ARBA00022801"/>
    </source>
</evidence>
<dbReference type="PANTHER" id="PTHR21340">
    <property type="entry name" value="DIADENOSINE 5,5-P1,P4-TETRAPHOSPHATE PYROPHOSPHOHYDROLASE MUTT"/>
    <property type="match status" value="1"/>
</dbReference>
<evidence type="ECO:0000313" key="3">
    <source>
        <dbReference type="EMBL" id="OUM87476.1"/>
    </source>
</evidence>
<dbReference type="PROSITE" id="PS51462">
    <property type="entry name" value="NUDIX"/>
    <property type="match status" value="1"/>
</dbReference>
<accession>A0A1Y3PMX3</accession>
<organism evidence="3 4">
    <name type="scientific">Bacillus thermozeamaize</name>
    <dbReference type="NCBI Taxonomy" id="230954"/>
    <lineage>
        <taxon>Bacteria</taxon>
        <taxon>Bacillati</taxon>
        <taxon>Bacillota</taxon>
        <taxon>Bacilli</taxon>
        <taxon>Bacillales</taxon>
        <taxon>Bacillaceae</taxon>
        <taxon>Bacillus</taxon>
    </lineage>
</organism>
<dbReference type="SUPFAM" id="SSF55811">
    <property type="entry name" value="Nudix"/>
    <property type="match status" value="1"/>
</dbReference>
<dbReference type="GO" id="GO:0006754">
    <property type="term" value="P:ATP biosynthetic process"/>
    <property type="evidence" value="ECO:0007669"/>
    <property type="project" value="TreeGrafter"/>
</dbReference>
<sequence length="140" mass="16101">MREISAGGLVYRRLEDGSISLLSLTDRFGRYSLPKGKQEQGETLEETALREIREETAITGEVEQPLGVVAYTYYHPEYGQMKKEVHYYLVRALTEELHPQLEEISGIAWVDPDTFLKCHRENGYENNTPIIKQAWKVLGI</sequence>
<dbReference type="InterPro" id="IPR020476">
    <property type="entry name" value="Nudix_hydrolase"/>
</dbReference>
<dbReference type="PRINTS" id="PR00502">
    <property type="entry name" value="NUDIXFAMILY"/>
</dbReference>
<dbReference type="InterPro" id="IPR015797">
    <property type="entry name" value="NUDIX_hydrolase-like_dom_sf"/>
</dbReference>
<comment type="caution">
    <text evidence="3">The sequence shown here is derived from an EMBL/GenBank/DDBJ whole genome shotgun (WGS) entry which is preliminary data.</text>
</comment>
<dbReference type="CDD" id="cd03673">
    <property type="entry name" value="NUDIX_Ap6A_hydrolase"/>
    <property type="match status" value="1"/>
</dbReference>
<dbReference type="Gene3D" id="3.90.79.10">
    <property type="entry name" value="Nucleoside Triphosphate Pyrophosphohydrolase"/>
    <property type="match status" value="1"/>
</dbReference>
<keyword evidence="1 3" id="KW-0378">Hydrolase</keyword>
<dbReference type="GO" id="GO:0004081">
    <property type="term" value="F:bis(5'-nucleosyl)-tetraphosphatase (asymmetrical) activity"/>
    <property type="evidence" value="ECO:0007669"/>
    <property type="project" value="TreeGrafter"/>
</dbReference>
<dbReference type="AlphaFoldDB" id="A0A1Y3PMX3"/>
<proteinExistence type="predicted"/>
<evidence type="ECO:0000259" key="2">
    <source>
        <dbReference type="PROSITE" id="PS51462"/>
    </source>
</evidence>
<protein>
    <submittedName>
        <fullName evidence="3">NTP pyrophosphohydrolase</fullName>
    </submittedName>
</protein>
<gene>
    <name evidence="3" type="ORF">BAA01_12810</name>
</gene>
<feature type="domain" description="Nudix hydrolase" evidence="2">
    <location>
        <begin position="1"/>
        <end position="138"/>
    </location>
</feature>
<dbReference type="InterPro" id="IPR051325">
    <property type="entry name" value="Nudix_hydrolase_domain"/>
</dbReference>
<dbReference type="PANTHER" id="PTHR21340:SF0">
    <property type="entry name" value="BIS(5'-NUCLEOSYL)-TETRAPHOSPHATASE [ASYMMETRICAL]"/>
    <property type="match status" value="1"/>
</dbReference>
<evidence type="ECO:0000313" key="4">
    <source>
        <dbReference type="Proteomes" id="UP000196475"/>
    </source>
</evidence>
<dbReference type="EMBL" id="LZRT01000075">
    <property type="protein sequence ID" value="OUM87476.1"/>
    <property type="molecule type" value="Genomic_DNA"/>
</dbReference>
<dbReference type="InterPro" id="IPR000086">
    <property type="entry name" value="NUDIX_hydrolase_dom"/>
</dbReference>
<dbReference type="Proteomes" id="UP000196475">
    <property type="component" value="Unassembled WGS sequence"/>
</dbReference>
<reference evidence="4" key="1">
    <citation type="submission" date="2016-06" db="EMBL/GenBank/DDBJ databases">
        <authorList>
            <person name="Nascimento L."/>
            <person name="Pereira R.V."/>
            <person name="Martins L.F."/>
            <person name="Quaggio R.B."/>
            <person name="Silva A.M."/>
            <person name="Setubal J.C."/>
        </authorList>
    </citation>
    <scope>NUCLEOTIDE SEQUENCE [LARGE SCALE GENOMIC DNA]</scope>
</reference>
<dbReference type="GO" id="GO:0006167">
    <property type="term" value="P:AMP biosynthetic process"/>
    <property type="evidence" value="ECO:0007669"/>
    <property type="project" value="TreeGrafter"/>
</dbReference>
<dbReference type="Pfam" id="PF00293">
    <property type="entry name" value="NUDIX"/>
    <property type="match status" value="1"/>
</dbReference>
<name>A0A1Y3PMX3_9BACI</name>